<dbReference type="GO" id="GO:0008716">
    <property type="term" value="F:D-alanine-D-alanine ligase activity"/>
    <property type="evidence" value="ECO:0007669"/>
    <property type="project" value="InterPro"/>
</dbReference>
<keyword evidence="6" id="KW-1185">Reference proteome</keyword>
<gene>
    <name evidence="5" type="ordered locus">SpiGrapes_0918</name>
</gene>
<dbReference type="STRING" id="158190.SpiGrapes_0918"/>
<dbReference type="OrthoDB" id="9813261at2"/>
<dbReference type="AlphaFoldDB" id="G8QQW3"/>
<dbReference type="eggNOG" id="COG1181">
    <property type="taxonomic scope" value="Bacteria"/>
</dbReference>
<evidence type="ECO:0000256" key="3">
    <source>
        <dbReference type="PROSITE-ProRule" id="PRU00409"/>
    </source>
</evidence>
<dbReference type="GO" id="GO:0005524">
    <property type="term" value="F:ATP binding"/>
    <property type="evidence" value="ECO:0007669"/>
    <property type="project" value="UniProtKB-UniRule"/>
</dbReference>
<feature type="domain" description="ATP-grasp" evidence="4">
    <location>
        <begin position="113"/>
        <end position="328"/>
    </location>
</feature>
<dbReference type="Proteomes" id="UP000005632">
    <property type="component" value="Chromosome"/>
</dbReference>
<dbReference type="Pfam" id="PF07478">
    <property type="entry name" value="Dala_Dala_lig_C"/>
    <property type="match status" value="1"/>
</dbReference>
<evidence type="ECO:0000313" key="6">
    <source>
        <dbReference type="Proteomes" id="UP000005632"/>
    </source>
</evidence>
<dbReference type="KEGG" id="sgp:SpiGrapes_0918"/>
<keyword evidence="2 5" id="KW-0436">Ligase</keyword>
<dbReference type="GO" id="GO:0046872">
    <property type="term" value="F:metal ion binding"/>
    <property type="evidence" value="ECO:0007669"/>
    <property type="project" value="InterPro"/>
</dbReference>
<keyword evidence="3" id="KW-0067">ATP-binding</keyword>
<dbReference type="InterPro" id="IPR011761">
    <property type="entry name" value="ATP-grasp"/>
</dbReference>
<dbReference type="PANTHER" id="PTHR23132:SF23">
    <property type="entry name" value="D-ALANINE--D-ALANINE LIGASE B"/>
    <property type="match status" value="1"/>
</dbReference>
<dbReference type="PANTHER" id="PTHR23132">
    <property type="entry name" value="D-ALANINE--D-ALANINE LIGASE"/>
    <property type="match status" value="1"/>
</dbReference>
<dbReference type="SUPFAM" id="SSF56059">
    <property type="entry name" value="Glutathione synthetase ATP-binding domain-like"/>
    <property type="match status" value="1"/>
</dbReference>
<dbReference type="EMBL" id="CP003155">
    <property type="protein sequence ID" value="AEV28744.1"/>
    <property type="molecule type" value="Genomic_DNA"/>
</dbReference>
<dbReference type="Gene3D" id="3.30.470.20">
    <property type="entry name" value="ATP-grasp fold, B domain"/>
    <property type="match status" value="1"/>
</dbReference>
<name>G8QQW3_SPHPG</name>
<proteinExistence type="inferred from homology"/>
<dbReference type="InterPro" id="IPR011095">
    <property type="entry name" value="Dala_Dala_lig_C"/>
</dbReference>
<dbReference type="HOGENOM" id="CLU_039268_2_0_12"/>
<dbReference type="RefSeq" id="WP_014269593.1">
    <property type="nucleotide sequence ID" value="NC_016633.1"/>
</dbReference>
<accession>G8QQW3</accession>
<evidence type="ECO:0000256" key="1">
    <source>
        <dbReference type="ARBA" id="ARBA00010871"/>
    </source>
</evidence>
<comment type="similarity">
    <text evidence="1">Belongs to the D-alanine--D-alanine ligase family.</text>
</comment>
<sequence length="329" mass="37411">MHTNHSIVILYNKPGLNAPEDVLDIVRQAEWIAEILSAKGYGVSLQPFSLQVLEELSQKHTETPLLVFNLVDSAPGEENLAYLVPGMLEYLQLPYTGCSLHSLYTTTDKMLAKRMLRSRGIATPDWVVFGETNTFVPSLRMQYLVKPVAEDASIGLGEDSLVQADSLHSVEEAIKQIAKKTKKECFAEQFIEGREFTACMYGPKDNPVILTPYEWVFKDYEANNKAKIITYDAKWTENSFGYDHIEAKYHADEKDLPLLDTLSDIARQCWDTFSLKGYARVDFRIDEHNKPWVLEVNCNPSFYGFYHLALEGKFSFEDLVETIVEVASI</sequence>
<evidence type="ECO:0000313" key="5">
    <source>
        <dbReference type="EMBL" id="AEV28744.1"/>
    </source>
</evidence>
<dbReference type="PROSITE" id="PS50975">
    <property type="entry name" value="ATP_GRASP"/>
    <property type="match status" value="1"/>
</dbReference>
<evidence type="ECO:0000256" key="2">
    <source>
        <dbReference type="ARBA" id="ARBA00022598"/>
    </source>
</evidence>
<protein>
    <submittedName>
        <fullName evidence="5">ATP-grasp enzyme, D-alanine-D-alanine ligase</fullName>
    </submittedName>
</protein>
<keyword evidence="3" id="KW-0547">Nucleotide-binding</keyword>
<organism evidence="5 6">
    <name type="scientific">Sphaerochaeta pleomorpha (strain ATCC BAA-1885 / DSM 22778 / Grapes)</name>
    <dbReference type="NCBI Taxonomy" id="158190"/>
    <lineage>
        <taxon>Bacteria</taxon>
        <taxon>Pseudomonadati</taxon>
        <taxon>Spirochaetota</taxon>
        <taxon>Spirochaetia</taxon>
        <taxon>Spirochaetales</taxon>
        <taxon>Sphaerochaetaceae</taxon>
        <taxon>Sphaerochaeta</taxon>
    </lineage>
</organism>
<reference evidence="5 6" key="1">
    <citation type="submission" date="2011-11" db="EMBL/GenBank/DDBJ databases">
        <title>Complete sequence of Spirochaeta sp. grapes.</title>
        <authorList>
            <consortium name="US DOE Joint Genome Institute"/>
            <person name="Lucas S."/>
            <person name="Han J."/>
            <person name="Lapidus A."/>
            <person name="Cheng J.-F."/>
            <person name="Goodwin L."/>
            <person name="Pitluck S."/>
            <person name="Peters L."/>
            <person name="Ovchinnikova G."/>
            <person name="Munk A.C."/>
            <person name="Detter J.C."/>
            <person name="Han C."/>
            <person name="Tapia R."/>
            <person name="Land M."/>
            <person name="Hauser L."/>
            <person name="Kyrpides N."/>
            <person name="Ivanova N."/>
            <person name="Pagani I."/>
            <person name="Ritalahtilisa K."/>
            <person name="Loeffler F."/>
            <person name="Woyke T."/>
        </authorList>
    </citation>
    <scope>NUCLEOTIDE SEQUENCE [LARGE SCALE GENOMIC DNA]</scope>
    <source>
        <strain evidence="6">ATCC BAA-1885 / DSM 22778 / Grapes</strain>
    </source>
</reference>
<evidence type="ECO:0000259" key="4">
    <source>
        <dbReference type="PROSITE" id="PS50975"/>
    </source>
</evidence>